<dbReference type="PANTHER" id="PTHR46929">
    <property type="entry name" value="EXPRESSED PROTEIN"/>
    <property type="match status" value="1"/>
</dbReference>
<dbReference type="STRING" id="1573173.A0A166PX96"/>
<dbReference type="InterPro" id="IPR024752">
    <property type="entry name" value="Myb/SANT-like_dom"/>
</dbReference>
<gene>
    <name evidence="3" type="ORF">CI238_11775</name>
</gene>
<reference evidence="3 4" key="1">
    <citation type="submission" date="2015-06" db="EMBL/GenBank/DDBJ databases">
        <title>Survival trade-offs in plant roots during colonization by closely related pathogenic and mutualistic fungi.</title>
        <authorList>
            <person name="Hacquard S."/>
            <person name="Kracher B."/>
            <person name="Hiruma K."/>
            <person name="Weinman A."/>
            <person name="Muench P."/>
            <person name="Garrido Oter R."/>
            <person name="Ver Loren van Themaat E."/>
            <person name="Dallerey J.-F."/>
            <person name="Damm U."/>
            <person name="Henrissat B."/>
            <person name="Lespinet O."/>
            <person name="Thon M."/>
            <person name="Kemen E."/>
            <person name="McHardy A.C."/>
            <person name="Schulze-Lefert P."/>
            <person name="O'Connell R.J."/>
        </authorList>
    </citation>
    <scope>NUCLEOTIDE SEQUENCE [LARGE SCALE GENOMIC DNA]</scope>
    <source>
        <strain evidence="3 4">MAFF 238704</strain>
    </source>
</reference>
<feature type="region of interest" description="Disordered" evidence="1">
    <location>
        <begin position="166"/>
        <end position="353"/>
    </location>
</feature>
<feature type="compositionally biased region" description="Polar residues" evidence="1">
    <location>
        <begin position="212"/>
        <end position="222"/>
    </location>
</feature>
<proteinExistence type="predicted"/>
<protein>
    <recommendedName>
        <fullName evidence="2">Myb/SANT-like domain-containing protein</fullName>
    </recommendedName>
</protein>
<evidence type="ECO:0000259" key="2">
    <source>
        <dbReference type="Pfam" id="PF12776"/>
    </source>
</evidence>
<comment type="caution">
    <text evidence="3">The sequence shown here is derived from an EMBL/GenBank/DDBJ whole genome shotgun (WGS) entry which is preliminary data.</text>
</comment>
<dbReference type="PANTHER" id="PTHR46929:SF3">
    <property type="entry name" value="MYB_SANT-LIKE DOMAIN-CONTAINING PROTEIN"/>
    <property type="match status" value="1"/>
</dbReference>
<dbReference type="AlphaFoldDB" id="A0A166PX96"/>
<evidence type="ECO:0000313" key="3">
    <source>
        <dbReference type="EMBL" id="KZL67275.1"/>
    </source>
</evidence>
<feature type="domain" description="Myb/SANT-like" evidence="2">
    <location>
        <begin position="28"/>
        <end position="122"/>
    </location>
</feature>
<evidence type="ECO:0000313" key="4">
    <source>
        <dbReference type="Proteomes" id="UP000076584"/>
    </source>
</evidence>
<feature type="compositionally biased region" description="Low complexity" evidence="1">
    <location>
        <begin position="331"/>
        <end position="353"/>
    </location>
</feature>
<accession>A0A166PX96</accession>
<evidence type="ECO:0000256" key="1">
    <source>
        <dbReference type="SAM" id="MobiDB-lite"/>
    </source>
</evidence>
<dbReference type="EMBL" id="LFIW01002541">
    <property type="protein sequence ID" value="KZL67275.1"/>
    <property type="molecule type" value="Genomic_DNA"/>
</dbReference>
<name>A0A166PX96_COLIC</name>
<dbReference type="Pfam" id="PF12776">
    <property type="entry name" value="Myb_DNA-bind_3"/>
    <property type="match status" value="1"/>
</dbReference>
<feature type="region of interest" description="Disordered" evidence="1">
    <location>
        <begin position="1"/>
        <end position="25"/>
    </location>
</feature>
<dbReference type="Proteomes" id="UP000076584">
    <property type="component" value="Unassembled WGS sequence"/>
</dbReference>
<feature type="region of interest" description="Disordered" evidence="1">
    <location>
        <begin position="123"/>
        <end position="145"/>
    </location>
</feature>
<keyword evidence="4" id="KW-1185">Reference proteome</keyword>
<sequence length="440" mass="48647">MSDDEFTGPDGPPGSAGGDRDKRAPRFSWTPAYEATFFRSLCDSVQLGLRENHSFKADAWDRAATALREKHGAYPTKSHLVNKSDNARKKFRLWRGLREDPEFLYNPTTRTVTASEEAWKAHIESPDASDSEPFADSLPQKEPLSRALRGRPFDHEQYMEILYPDVVGSGGAPKRIMKPKRKGPDVIQGSEDPDMPGTAVLDLQVEPPYRPPSQSGINQQAQPRGPVSQSPVAQVQQPMIPQQQQQQQQQQQPPQQQQPQQRPTSTAIPPRTHIAGTSALTPPEETATGRKRFPQQAPTSDAGGKAPTAPMGPPTQPAEKRRRISGYTNPAQASGSSASSNHANEASSASMASAGKQLMEDGLIKIADALRGRSPPKWPEQAIDIFFRDFSDEDMDLQLKIAEKALADDNKAMIFCKMSPALRKHWVKRLRELHNNSRNT</sequence>
<organism evidence="3 4">
    <name type="scientific">Colletotrichum incanum</name>
    <name type="common">Soybean anthracnose fungus</name>
    <dbReference type="NCBI Taxonomy" id="1573173"/>
    <lineage>
        <taxon>Eukaryota</taxon>
        <taxon>Fungi</taxon>
        <taxon>Dikarya</taxon>
        <taxon>Ascomycota</taxon>
        <taxon>Pezizomycotina</taxon>
        <taxon>Sordariomycetes</taxon>
        <taxon>Hypocreomycetidae</taxon>
        <taxon>Glomerellales</taxon>
        <taxon>Glomerellaceae</taxon>
        <taxon>Colletotrichum</taxon>
        <taxon>Colletotrichum spaethianum species complex</taxon>
    </lineage>
</organism>
<feature type="compositionally biased region" description="Low complexity" evidence="1">
    <location>
        <begin position="226"/>
        <end position="261"/>
    </location>
</feature>